<comment type="caution">
    <text evidence="10">The sequence shown here is derived from an EMBL/GenBank/DDBJ whole genome shotgun (WGS) entry which is preliminary data.</text>
</comment>
<evidence type="ECO:0000256" key="4">
    <source>
        <dbReference type="ARBA" id="ARBA00022519"/>
    </source>
</evidence>
<organism evidence="10 11">
    <name type="scientific">Clostridium beijerinckii</name>
    <name type="common">Clostridium MP</name>
    <dbReference type="NCBI Taxonomy" id="1520"/>
    <lineage>
        <taxon>Bacteria</taxon>
        <taxon>Bacillati</taxon>
        <taxon>Bacillota</taxon>
        <taxon>Clostridia</taxon>
        <taxon>Eubacteriales</taxon>
        <taxon>Clostridiaceae</taxon>
        <taxon>Clostridium</taxon>
    </lineage>
</organism>
<dbReference type="EMBL" id="JABAGV010000037">
    <property type="protein sequence ID" value="MBC2475893.1"/>
    <property type="molecule type" value="Genomic_DNA"/>
</dbReference>
<feature type="domain" description="Type II secretion system protein GspF" evidence="9">
    <location>
        <begin position="67"/>
        <end position="190"/>
    </location>
</feature>
<keyword evidence="5 8" id="KW-0812">Transmembrane</keyword>
<dbReference type="InterPro" id="IPR018076">
    <property type="entry name" value="T2SS_GspF_dom"/>
</dbReference>
<dbReference type="PANTHER" id="PTHR30012:SF0">
    <property type="entry name" value="TYPE II SECRETION SYSTEM PROTEIN F-RELATED"/>
    <property type="match status" value="1"/>
</dbReference>
<evidence type="ECO:0000256" key="5">
    <source>
        <dbReference type="ARBA" id="ARBA00022692"/>
    </source>
</evidence>
<dbReference type="GO" id="GO:0005886">
    <property type="term" value="C:plasma membrane"/>
    <property type="evidence" value="ECO:0007669"/>
    <property type="project" value="UniProtKB-SubCell"/>
</dbReference>
<keyword evidence="6 8" id="KW-1133">Transmembrane helix</keyword>
<feature type="transmembrane region" description="Helical" evidence="8">
    <location>
        <begin position="220"/>
        <end position="239"/>
    </location>
</feature>
<comment type="subcellular location">
    <subcellularLocation>
        <location evidence="1">Cell inner membrane</location>
        <topology evidence="1">Multi-pass membrane protein</topology>
    </subcellularLocation>
</comment>
<dbReference type="PANTHER" id="PTHR30012">
    <property type="entry name" value="GENERAL SECRETION PATHWAY PROTEIN"/>
    <property type="match status" value="1"/>
</dbReference>
<evidence type="ECO:0000256" key="3">
    <source>
        <dbReference type="ARBA" id="ARBA00022475"/>
    </source>
</evidence>
<feature type="domain" description="Type II secretion system protein GspF" evidence="9">
    <location>
        <begin position="270"/>
        <end position="392"/>
    </location>
</feature>
<evidence type="ECO:0000256" key="2">
    <source>
        <dbReference type="ARBA" id="ARBA00005745"/>
    </source>
</evidence>
<dbReference type="Pfam" id="PF00482">
    <property type="entry name" value="T2SSF"/>
    <property type="match status" value="2"/>
</dbReference>
<keyword evidence="3" id="KW-1003">Cell membrane</keyword>
<dbReference type="AlphaFoldDB" id="A0AAW3WBK8"/>
<evidence type="ECO:0000313" key="10">
    <source>
        <dbReference type="EMBL" id="MBC2475893.1"/>
    </source>
</evidence>
<dbReference type="GO" id="GO:0015628">
    <property type="term" value="P:protein secretion by the type II secretion system"/>
    <property type="evidence" value="ECO:0007669"/>
    <property type="project" value="TreeGrafter"/>
</dbReference>
<reference evidence="10" key="1">
    <citation type="submission" date="2020-04" db="EMBL/GenBank/DDBJ databases">
        <authorList>
            <person name="Brown S."/>
        </authorList>
    </citation>
    <scope>NUCLEOTIDE SEQUENCE</scope>
    <source>
        <strain evidence="10">DJ015</strain>
    </source>
</reference>
<dbReference type="InterPro" id="IPR042094">
    <property type="entry name" value="T2SS_GspF_sf"/>
</dbReference>
<dbReference type="Proteomes" id="UP001194098">
    <property type="component" value="Unassembled WGS sequence"/>
</dbReference>
<comment type="similarity">
    <text evidence="2">Belongs to the GSP F family.</text>
</comment>
<feature type="transmembrane region" description="Helical" evidence="8">
    <location>
        <begin position="167"/>
        <end position="189"/>
    </location>
</feature>
<dbReference type="InterPro" id="IPR003004">
    <property type="entry name" value="GspF/PilC"/>
</dbReference>
<evidence type="ECO:0000313" key="11">
    <source>
        <dbReference type="Proteomes" id="UP001194098"/>
    </source>
</evidence>
<reference evidence="10" key="2">
    <citation type="journal article" date="2022" name="Nat. Biotechnol.">
        <title>Carbon-negative production of acetone and isopropanol by gas fermentation at industrial pilot scale.</title>
        <authorList>
            <person name="Liew F.E."/>
            <person name="Nogle R."/>
            <person name="Abdalla T."/>
            <person name="Rasor B.J."/>
            <person name="Canter C."/>
            <person name="Jensen R.O."/>
            <person name="Wang L."/>
            <person name="Strutz J."/>
            <person name="Chirania P."/>
            <person name="De Tissera S."/>
            <person name="Mueller A.P."/>
            <person name="Ruan Z."/>
            <person name="Gao A."/>
            <person name="Tran L."/>
            <person name="Engle N.L."/>
            <person name="Bromley J.C."/>
            <person name="Daniell J."/>
            <person name="Conrado R."/>
            <person name="Tschaplinski T.J."/>
            <person name="Giannone R.J."/>
            <person name="Hettich R.L."/>
            <person name="Karim A.S."/>
            <person name="Simpson S.D."/>
            <person name="Brown S.D."/>
            <person name="Leang C."/>
            <person name="Jewett M.C."/>
            <person name="Kopke M."/>
        </authorList>
    </citation>
    <scope>NUCLEOTIDE SEQUENCE</scope>
    <source>
        <strain evidence="10">DJ015</strain>
    </source>
</reference>
<keyword evidence="4" id="KW-0997">Cell inner membrane</keyword>
<protein>
    <submittedName>
        <fullName evidence="10">Type II secretion system F family protein</fullName>
    </submittedName>
</protein>
<name>A0AAW3WBK8_CLOBE</name>
<gene>
    <name evidence="10" type="ORF">HGI39_14540</name>
</gene>
<keyword evidence="7 8" id="KW-0472">Membrane</keyword>
<proteinExistence type="inferred from homology"/>
<evidence type="ECO:0000256" key="7">
    <source>
        <dbReference type="ARBA" id="ARBA00023136"/>
    </source>
</evidence>
<evidence type="ECO:0000256" key="8">
    <source>
        <dbReference type="SAM" id="Phobius"/>
    </source>
</evidence>
<evidence type="ECO:0000256" key="1">
    <source>
        <dbReference type="ARBA" id="ARBA00004429"/>
    </source>
</evidence>
<dbReference type="PRINTS" id="PR00812">
    <property type="entry name" value="BCTERIALGSPF"/>
</dbReference>
<feature type="transmembrane region" description="Helical" evidence="8">
    <location>
        <begin position="373"/>
        <end position="394"/>
    </location>
</feature>
<dbReference type="FunFam" id="1.20.81.30:FF:000001">
    <property type="entry name" value="Type II secretion system protein F"/>
    <property type="match status" value="2"/>
</dbReference>
<evidence type="ECO:0000256" key="6">
    <source>
        <dbReference type="ARBA" id="ARBA00022989"/>
    </source>
</evidence>
<dbReference type="Gene3D" id="1.20.81.30">
    <property type="entry name" value="Type II secretion system (T2SS), domain F"/>
    <property type="match status" value="2"/>
</dbReference>
<evidence type="ECO:0000259" key="9">
    <source>
        <dbReference type="Pfam" id="PF00482"/>
    </source>
</evidence>
<sequence length="400" mass="44743">MAKFKYRAMNADGEKIEGSYEADSRDEVIDFISGNGYYPLKVEEIIESASITLNFNKKVKLKDLAVFCRQFYTMINAGVPILTCLDILSSQIENQKLRQATKDINDDVAKGEVLSDSMAKHKDIFPELLVSLVASGEASGNLEDIMFRMATHYEKENKISNKVKSALIYPIILGIVSIGAVVFILTYVMPTFMQIFDESGTVLPWSTKLLLGVSNGITNYWIYIIIVIGLCIFGLNIFLKSDEGILISSNLKLKIPILKKLNMMIIVSRFTRTLSTLIASGLPLIKALKIVSEVVGNKIAEIELLKIRDRVVRGDSLYASMRESWIFPEMLYSMVKIGEETGSLDDILNKTADFYDEELDSTIQTSVALMEPLLIVVMGLIIGFIIASIMIPMFDTYNKI</sequence>
<dbReference type="RefSeq" id="WP_171781352.1">
    <property type="nucleotide sequence ID" value="NZ_JABAGV010000037.1"/>
</dbReference>
<accession>A0AAW3WBK8</accession>